<accession>A0A514D9C4</accession>
<sequence>MGFADPATITVNAVAQTLNRVSSGVNTGTFRTNDGNFTLEIAHSYGKRNRHTAVLKQRKIAADPLAPTINVETVQQVRITVDTPNNLAFTVAENKLLMDGFAAWLAASSGAQETKLLGGEN</sequence>
<evidence type="ECO:0000313" key="1">
    <source>
        <dbReference type="EMBL" id="QDH90194.1"/>
    </source>
</evidence>
<organism evidence="1">
    <name type="scientific">Leviviridae sp</name>
    <dbReference type="NCBI Taxonomy" id="2027243"/>
    <lineage>
        <taxon>Viruses</taxon>
        <taxon>Riboviria</taxon>
        <taxon>Orthornavirae</taxon>
        <taxon>Lenarviricota</taxon>
        <taxon>Leviviricetes</taxon>
        <taxon>Norzivirales</taxon>
        <taxon>Fiersviridae</taxon>
    </lineage>
</organism>
<proteinExistence type="predicted"/>
<dbReference type="Gene3D" id="2.40.160.220">
    <property type="match status" value="1"/>
</dbReference>
<dbReference type="EMBL" id="MN035336">
    <property type="protein sequence ID" value="QDH90194.1"/>
    <property type="molecule type" value="Genomic_RNA"/>
</dbReference>
<protein>
    <submittedName>
        <fullName evidence="1">Uncharacterized protein</fullName>
    </submittedName>
</protein>
<gene>
    <name evidence="1" type="ORF">H4Bulk47395_000002</name>
</gene>
<name>A0A514D9C4_9VIRU</name>
<reference evidence="1" key="1">
    <citation type="submission" date="2019-05" db="EMBL/GenBank/DDBJ databases">
        <title>Metatranscriptomic reconstruction reveals RNA viruses with the potential to shape carbon cycling in soil.</title>
        <authorList>
            <person name="Starr E.P."/>
            <person name="Nuccio E."/>
            <person name="Pett-Ridge J."/>
            <person name="Banfield J.F."/>
            <person name="Firestone M.K."/>
        </authorList>
    </citation>
    <scope>NUCLEOTIDE SEQUENCE</scope>
    <source>
        <strain evidence="1">H4_Bulk_47_scaffold_395</strain>
    </source>
</reference>